<feature type="region of interest" description="Disordered" evidence="1">
    <location>
        <begin position="1"/>
        <end position="81"/>
    </location>
</feature>
<feature type="compositionally biased region" description="Polar residues" evidence="1">
    <location>
        <begin position="1"/>
        <end position="11"/>
    </location>
</feature>
<protein>
    <submittedName>
        <fullName evidence="2">Uncharacterized protein</fullName>
    </submittedName>
</protein>
<evidence type="ECO:0000256" key="1">
    <source>
        <dbReference type="SAM" id="MobiDB-lite"/>
    </source>
</evidence>
<dbReference type="EMBL" id="GGEC01007761">
    <property type="protein sequence ID" value="MBW88244.1"/>
    <property type="molecule type" value="Transcribed_RNA"/>
</dbReference>
<proteinExistence type="predicted"/>
<organism evidence="2">
    <name type="scientific">Rhizophora mucronata</name>
    <name type="common">Asiatic mangrove</name>
    <dbReference type="NCBI Taxonomy" id="61149"/>
    <lineage>
        <taxon>Eukaryota</taxon>
        <taxon>Viridiplantae</taxon>
        <taxon>Streptophyta</taxon>
        <taxon>Embryophyta</taxon>
        <taxon>Tracheophyta</taxon>
        <taxon>Spermatophyta</taxon>
        <taxon>Magnoliopsida</taxon>
        <taxon>eudicotyledons</taxon>
        <taxon>Gunneridae</taxon>
        <taxon>Pentapetalae</taxon>
        <taxon>rosids</taxon>
        <taxon>fabids</taxon>
        <taxon>Malpighiales</taxon>
        <taxon>Rhizophoraceae</taxon>
        <taxon>Rhizophora</taxon>
    </lineage>
</organism>
<sequence length="106" mass="12105">MSSIKQTSVAKNKQKNLHTSSKVEKKKKRKTGKLKDKRENKLPHKSFDQRINPNLRRGVQPKTGSLRSGYRRRSPDVDEGTANSDGFFFFPKKPILLLSIPGQQTL</sequence>
<evidence type="ECO:0000313" key="2">
    <source>
        <dbReference type="EMBL" id="MBW88245.1"/>
    </source>
</evidence>
<dbReference type="EMBL" id="GGEC01007762">
    <property type="protein sequence ID" value="MBW88245.1"/>
    <property type="molecule type" value="Transcribed_RNA"/>
</dbReference>
<name>A0A2P2J488_RHIMU</name>
<feature type="compositionally biased region" description="Basic and acidic residues" evidence="1">
    <location>
        <begin position="33"/>
        <end position="48"/>
    </location>
</feature>
<accession>A0A2P2J488</accession>
<reference evidence="2" key="1">
    <citation type="submission" date="2018-02" db="EMBL/GenBank/DDBJ databases">
        <title>Rhizophora mucronata_Transcriptome.</title>
        <authorList>
            <person name="Meera S.P."/>
            <person name="Sreeshan A."/>
            <person name="Augustine A."/>
        </authorList>
    </citation>
    <scope>NUCLEOTIDE SEQUENCE</scope>
    <source>
        <tissue evidence="2">Leaf</tissue>
    </source>
</reference>
<dbReference type="AlphaFoldDB" id="A0A2P2J488"/>